<accession>A0AAW2XKY7</accession>
<reference evidence="1" key="1">
    <citation type="submission" date="2020-06" db="EMBL/GenBank/DDBJ databases">
        <authorList>
            <person name="Li T."/>
            <person name="Hu X."/>
            <person name="Zhang T."/>
            <person name="Song X."/>
            <person name="Zhang H."/>
            <person name="Dai N."/>
            <person name="Sheng W."/>
            <person name="Hou X."/>
            <person name="Wei L."/>
        </authorList>
    </citation>
    <scope>NUCLEOTIDE SEQUENCE</scope>
    <source>
        <strain evidence="1">KEN1</strain>
        <tissue evidence="1">Leaf</tissue>
    </source>
</reference>
<protein>
    <submittedName>
        <fullName evidence="1">Uncharacterized protein</fullName>
    </submittedName>
</protein>
<sequence length="191" mass="21383">MAFPSVATCAPQSGFWFWRGEANDSTEIKSFDSAEFQAIAQSVAGSVQRPTKVSNINSENFTGESVEEADADRGLIQKHMNPKPGIQRYLGAIEYIGLDFRARKNSPVVQLLLVFLRGVHELSNVCHVDIERISKRRPGEVKNEGDIMVTDVLFQLIHARKSHGRSPLAILEKDRAWHVPEELDLLAMQVD</sequence>
<dbReference type="EMBL" id="JACGWN010000003">
    <property type="protein sequence ID" value="KAL0454473.1"/>
    <property type="molecule type" value="Genomic_DNA"/>
</dbReference>
<gene>
    <name evidence="1" type="ORF">Slati_0786500</name>
</gene>
<comment type="caution">
    <text evidence="1">The sequence shown here is derived from an EMBL/GenBank/DDBJ whole genome shotgun (WGS) entry which is preliminary data.</text>
</comment>
<reference evidence="1" key="2">
    <citation type="journal article" date="2024" name="Plant">
        <title>Genomic evolution and insights into agronomic trait innovations of Sesamum species.</title>
        <authorList>
            <person name="Miao H."/>
            <person name="Wang L."/>
            <person name="Qu L."/>
            <person name="Liu H."/>
            <person name="Sun Y."/>
            <person name="Le M."/>
            <person name="Wang Q."/>
            <person name="Wei S."/>
            <person name="Zheng Y."/>
            <person name="Lin W."/>
            <person name="Duan Y."/>
            <person name="Cao H."/>
            <person name="Xiong S."/>
            <person name="Wang X."/>
            <person name="Wei L."/>
            <person name="Li C."/>
            <person name="Ma Q."/>
            <person name="Ju M."/>
            <person name="Zhao R."/>
            <person name="Li G."/>
            <person name="Mu C."/>
            <person name="Tian Q."/>
            <person name="Mei H."/>
            <person name="Zhang T."/>
            <person name="Gao T."/>
            <person name="Zhang H."/>
        </authorList>
    </citation>
    <scope>NUCLEOTIDE SEQUENCE</scope>
    <source>
        <strain evidence="1">KEN1</strain>
    </source>
</reference>
<proteinExistence type="predicted"/>
<name>A0AAW2XKY7_9LAMI</name>
<evidence type="ECO:0000313" key="1">
    <source>
        <dbReference type="EMBL" id="KAL0454473.1"/>
    </source>
</evidence>
<organism evidence="1">
    <name type="scientific">Sesamum latifolium</name>
    <dbReference type="NCBI Taxonomy" id="2727402"/>
    <lineage>
        <taxon>Eukaryota</taxon>
        <taxon>Viridiplantae</taxon>
        <taxon>Streptophyta</taxon>
        <taxon>Embryophyta</taxon>
        <taxon>Tracheophyta</taxon>
        <taxon>Spermatophyta</taxon>
        <taxon>Magnoliopsida</taxon>
        <taxon>eudicotyledons</taxon>
        <taxon>Gunneridae</taxon>
        <taxon>Pentapetalae</taxon>
        <taxon>asterids</taxon>
        <taxon>lamiids</taxon>
        <taxon>Lamiales</taxon>
        <taxon>Pedaliaceae</taxon>
        <taxon>Sesamum</taxon>
    </lineage>
</organism>
<dbReference type="AlphaFoldDB" id="A0AAW2XKY7"/>